<dbReference type="PROSITE" id="PS00108">
    <property type="entry name" value="PROTEIN_KINASE_ST"/>
    <property type="match status" value="1"/>
</dbReference>
<dbReference type="InterPro" id="IPR050629">
    <property type="entry name" value="STE20/SPS1-PAK"/>
</dbReference>
<dbReference type="FunFam" id="1.10.510.10:FF:001091">
    <property type="entry name" value="STE family protein kinase"/>
    <property type="match status" value="1"/>
</dbReference>
<evidence type="ECO:0000259" key="10">
    <source>
        <dbReference type="PROSITE" id="PS50011"/>
    </source>
</evidence>
<feature type="region of interest" description="Disordered" evidence="9">
    <location>
        <begin position="428"/>
        <end position="454"/>
    </location>
</feature>
<dbReference type="EC" id="2.7.11.1" evidence="2"/>
<feature type="compositionally biased region" description="Polar residues" evidence="9">
    <location>
        <begin position="26"/>
        <end position="47"/>
    </location>
</feature>
<organism evidence="12 13">
    <name type="scientific">Euplotes crassus</name>
    <dbReference type="NCBI Taxonomy" id="5936"/>
    <lineage>
        <taxon>Eukaryota</taxon>
        <taxon>Sar</taxon>
        <taxon>Alveolata</taxon>
        <taxon>Ciliophora</taxon>
        <taxon>Intramacronucleata</taxon>
        <taxon>Spirotrichea</taxon>
        <taxon>Hypotrichia</taxon>
        <taxon>Euplotida</taxon>
        <taxon>Euplotidae</taxon>
        <taxon>Moneuplotes</taxon>
    </lineage>
</organism>
<evidence type="ECO:0000256" key="3">
    <source>
        <dbReference type="ARBA" id="ARBA00022527"/>
    </source>
</evidence>
<evidence type="ECO:0000259" key="11">
    <source>
        <dbReference type="PROSITE" id="PS50951"/>
    </source>
</evidence>
<dbReference type="SUPFAM" id="SSF56112">
    <property type="entry name" value="Protein kinase-like (PK-like)"/>
    <property type="match status" value="1"/>
</dbReference>
<dbReference type="GO" id="GO:0005737">
    <property type="term" value="C:cytoplasm"/>
    <property type="evidence" value="ECO:0007669"/>
    <property type="project" value="TreeGrafter"/>
</dbReference>
<dbReference type="Proteomes" id="UP001295684">
    <property type="component" value="Unassembled WGS sequence"/>
</dbReference>
<evidence type="ECO:0000256" key="9">
    <source>
        <dbReference type="SAM" id="MobiDB-lite"/>
    </source>
</evidence>
<dbReference type="PROSITE" id="PS50011">
    <property type="entry name" value="PROTEIN_KINASE_DOM"/>
    <property type="match status" value="1"/>
</dbReference>
<dbReference type="PROSITE" id="PS00107">
    <property type="entry name" value="PROTEIN_KINASE_ATP"/>
    <property type="match status" value="1"/>
</dbReference>
<keyword evidence="7 8" id="KW-0067">ATP-binding</keyword>
<evidence type="ECO:0000256" key="5">
    <source>
        <dbReference type="ARBA" id="ARBA00022741"/>
    </source>
</evidence>
<dbReference type="Gene3D" id="4.10.170.10">
    <property type="entry name" value="p53-like tetramerisation domain"/>
    <property type="match status" value="1"/>
</dbReference>
<dbReference type="AlphaFoldDB" id="A0AAD1Y793"/>
<dbReference type="InterPro" id="IPR000719">
    <property type="entry name" value="Prot_kinase_dom"/>
</dbReference>
<keyword evidence="3" id="KW-0723">Serine/threonine-protein kinase</keyword>
<dbReference type="Gene3D" id="1.10.510.10">
    <property type="entry name" value="Transferase(Phosphotransferase) domain 1"/>
    <property type="match status" value="1"/>
</dbReference>
<keyword evidence="6" id="KW-0418">Kinase</keyword>
<feature type="domain" description="Protein kinase" evidence="10">
    <location>
        <begin position="57"/>
        <end position="308"/>
    </location>
</feature>
<dbReference type="PANTHER" id="PTHR48012">
    <property type="entry name" value="STERILE20-LIKE KINASE, ISOFORM B-RELATED"/>
    <property type="match status" value="1"/>
</dbReference>
<dbReference type="InterPro" id="IPR011524">
    <property type="entry name" value="SARAH_dom"/>
</dbReference>
<comment type="caution">
    <text evidence="12">The sequence shown here is derived from an EMBL/GenBank/DDBJ whole genome shotgun (WGS) entry which is preliminary data.</text>
</comment>
<feature type="domain" description="SARAH" evidence="11">
    <location>
        <begin position="651"/>
        <end position="698"/>
    </location>
</feature>
<keyword evidence="5 8" id="KW-0547">Nucleotide-binding</keyword>
<evidence type="ECO:0000313" key="12">
    <source>
        <dbReference type="EMBL" id="CAI2385690.1"/>
    </source>
</evidence>
<evidence type="ECO:0000256" key="6">
    <source>
        <dbReference type="ARBA" id="ARBA00022777"/>
    </source>
</evidence>
<proteinExistence type="inferred from homology"/>
<gene>
    <name evidence="12" type="ORF">ECRASSUSDP1_LOCUS27272</name>
</gene>
<feature type="region of interest" description="Disordered" evidence="9">
    <location>
        <begin position="18"/>
        <end position="50"/>
    </location>
</feature>
<dbReference type="GO" id="GO:0007165">
    <property type="term" value="P:signal transduction"/>
    <property type="evidence" value="ECO:0007669"/>
    <property type="project" value="InterPro"/>
</dbReference>
<dbReference type="PANTHER" id="PTHR48012:SF2">
    <property type="entry name" value="STERILE20-LIKE KINASE, ISOFORM B"/>
    <property type="match status" value="1"/>
</dbReference>
<evidence type="ECO:0000256" key="1">
    <source>
        <dbReference type="ARBA" id="ARBA00008874"/>
    </source>
</evidence>
<dbReference type="SMART" id="SM00220">
    <property type="entry name" value="S_TKc"/>
    <property type="match status" value="1"/>
</dbReference>
<evidence type="ECO:0000256" key="2">
    <source>
        <dbReference type="ARBA" id="ARBA00012513"/>
    </source>
</evidence>
<reference evidence="12" key="1">
    <citation type="submission" date="2023-07" db="EMBL/GenBank/DDBJ databases">
        <authorList>
            <consortium name="AG Swart"/>
            <person name="Singh M."/>
            <person name="Singh A."/>
            <person name="Seah K."/>
            <person name="Emmerich C."/>
        </authorList>
    </citation>
    <scope>NUCLEOTIDE SEQUENCE</scope>
    <source>
        <strain evidence="12">DP1</strain>
    </source>
</reference>
<dbReference type="InterPro" id="IPR011009">
    <property type="entry name" value="Kinase-like_dom_sf"/>
</dbReference>
<dbReference type="InterPro" id="IPR017441">
    <property type="entry name" value="Protein_kinase_ATP_BS"/>
</dbReference>
<feature type="binding site" evidence="8">
    <location>
        <position position="87"/>
    </location>
    <ligand>
        <name>ATP</name>
        <dbReference type="ChEBI" id="CHEBI:30616"/>
    </ligand>
</feature>
<protein>
    <recommendedName>
        <fullName evidence="2">non-specific serine/threonine protein kinase</fullName>
        <ecNumber evidence="2">2.7.11.1</ecNumber>
    </recommendedName>
</protein>
<dbReference type="PROSITE" id="PS50951">
    <property type="entry name" value="SARAH"/>
    <property type="match status" value="1"/>
</dbReference>
<evidence type="ECO:0000256" key="7">
    <source>
        <dbReference type="ARBA" id="ARBA00022840"/>
    </source>
</evidence>
<feature type="region of interest" description="Disordered" evidence="9">
    <location>
        <begin position="563"/>
        <end position="583"/>
    </location>
</feature>
<dbReference type="Pfam" id="PF00069">
    <property type="entry name" value="Pkinase"/>
    <property type="match status" value="1"/>
</dbReference>
<feature type="region of interest" description="Disordered" evidence="9">
    <location>
        <begin position="604"/>
        <end position="641"/>
    </location>
</feature>
<accession>A0AAD1Y793</accession>
<feature type="compositionally biased region" description="Basic and acidic residues" evidence="9">
    <location>
        <begin position="445"/>
        <end position="454"/>
    </location>
</feature>
<dbReference type="EMBL" id="CAMPGE010028136">
    <property type="protein sequence ID" value="CAI2385690.1"/>
    <property type="molecule type" value="Genomic_DNA"/>
</dbReference>
<dbReference type="GO" id="GO:0004674">
    <property type="term" value="F:protein serine/threonine kinase activity"/>
    <property type="evidence" value="ECO:0007669"/>
    <property type="project" value="UniProtKB-KW"/>
</dbReference>
<comment type="similarity">
    <text evidence="1">Belongs to the protein kinase superfamily. STE Ser/Thr protein kinase family. STE20 subfamily.</text>
</comment>
<evidence type="ECO:0000256" key="8">
    <source>
        <dbReference type="PROSITE-ProRule" id="PRU10141"/>
    </source>
</evidence>
<feature type="region of interest" description="Disordered" evidence="9">
    <location>
        <begin position="362"/>
        <end position="381"/>
    </location>
</feature>
<keyword evidence="13" id="KW-1185">Reference proteome</keyword>
<keyword evidence="4" id="KW-0808">Transferase</keyword>
<feature type="compositionally biased region" description="Basic and acidic residues" evidence="9">
    <location>
        <begin position="604"/>
        <end position="619"/>
    </location>
</feature>
<dbReference type="InterPro" id="IPR036674">
    <property type="entry name" value="p53_tetramer_sf"/>
</dbReference>
<dbReference type="InterPro" id="IPR008271">
    <property type="entry name" value="Ser/Thr_kinase_AS"/>
</dbReference>
<sequence length="701" mass="80519">MENKLRLAPSQLQKFLSSKAGEALQQPPSNGMHQNTKMEPIQSSKPSITEEDPDEVFEILECIGRGSYGEVYKAINKKTGITYAVKKCLVSADYESLKKEIRILRECKSRYIVGYHDSYIKGEELWLVIEYCNAGSVNDLIKFADHNLTETEIATIIKDVLKGLDYMHKRKMIHRDIKAGNILLNREGLVKIADFGVCTQIMNTYDNSKTMTGTPCWMSPEVLMHSEYNKKTDIWSLGITIIEMAEGDPPYSNLRMQMVMNKIRNDPPRGLTDPHKWSTEMNDFVSKCLTIDPKERPEAFELLNHPFIEKNAAGSSLLSELIDSLIDQIEAERQKQFTEEENEETYKAGDTYPIYENDDTFVDHRAKGSSNSKKGSSKEPEKEPFFMQHFKNNGIDCAEEDHNIGKNYFDNFKEKGKKAYEQYLQKMAEPKKESNSEQQDCFNDSVREDKTEESKGNNFNLINLKFKNKEILPENTNSRRFIEPDDEVFSSVKLLRDPNAAENEDINGSTEERKVTVPYQNSNVYNNQRKRIDIREMAAQEYSSSSDSFGCNREVKNYNDLAKPFISPKNSAKETEEYEQESVRAKINYPPQPRKHFRKIALETGRKGEQKESEDHDQPIKTVYPDSSRLNRATAAGPDESLDTSKAKKICESLGEFSIETLHEALASLELDEKREIEKTQRKFGKMKTAIIKAIEMKKFM</sequence>
<name>A0AAD1Y793_EUPCR</name>
<evidence type="ECO:0000313" key="13">
    <source>
        <dbReference type="Proteomes" id="UP001295684"/>
    </source>
</evidence>
<dbReference type="GO" id="GO:0051262">
    <property type="term" value="P:protein tetramerization"/>
    <property type="evidence" value="ECO:0007669"/>
    <property type="project" value="InterPro"/>
</dbReference>
<evidence type="ECO:0000256" key="4">
    <source>
        <dbReference type="ARBA" id="ARBA00022679"/>
    </source>
</evidence>
<dbReference type="GO" id="GO:0005524">
    <property type="term" value="F:ATP binding"/>
    <property type="evidence" value="ECO:0007669"/>
    <property type="project" value="UniProtKB-UniRule"/>
</dbReference>
<feature type="region of interest" description="Disordered" evidence="9">
    <location>
        <begin position="335"/>
        <end position="356"/>
    </location>
</feature>